<reference evidence="2" key="1">
    <citation type="submission" date="2014-07" db="EMBL/GenBank/DDBJ databases">
        <title>Identification of a novel salt tolerance gene in wild soybean by whole-genome sequencing.</title>
        <authorList>
            <person name="Lam H.-M."/>
            <person name="Qi X."/>
            <person name="Li M.-W."/>
            <person name="Liu X."/>
            <person name="Xie M."/>
            <person name="Ni M."/>
            <person name="Xu X."/>
        </authorList>
    </citation>
    <scope>NUCLEOTIDE SEQUENCE [LARGE SCALE GENOMIC DNA]</scope>
    <source>
        <tissue evidence="2">Root</tissue>
    </source>
</reference>
<dbReference type="PANTHER" id="PTHR47723">
    <property type="entry name" value="OS05G0353850 PROTEIN"/>
    <property type="match status" value="1"/>
</dbReference>
<dbReference type="Pfam" id="PF13456">
    <property type="entry name" value="RVT_3"/>
    <property type="match status" value="1"/>
</dbReference>
<proteinExistence type="predicted"/>
<dbReference type="PANTHER" id="PTHR47723:SF19">
    <property type="entry name" value="POLYNUCLEOTIDYL TRANSFERASE, RIBONUCLEASE H-LIKE SUPERFAMILY PROTEIN"/>
    <property type="match status" value="1"/>
</dbReference>
<feature type="domain" description="RNase H type-1" evidence="1">
    <location>
        <begin position="25"/>
        <end position="126"/>
    </location>
</feature>
<dbReference type="InterPro" id="IPR012337">
    <property type="entry name" value="RNaseH-like_sf"/>
</dbReference>
<dbReference type="PROSITE" id="PS50879">
    <property type="entry name" value="RNASE_H_1"/>
    <property type="match status" value="1"/>
</dbReference>
<dbReference type="InterPro" id="IPR002156">
    <property type="entry name" value="RNaseH_domain"/>
</dbReference>
<dbReference type="AlphaFoldDB" id="A0A0B2NUN6"/>
<evidence type="ECO:0000259" key="1">
    <source>
        <dbReference type="PROSITE" id="PS50879"/>
    </source>
</evidence>
<dbReference type="InterPro" id="IPR053151">
    <property type="entry name" value="RNase_H-like"/>
</dbReference>
<dbReference type="Gene3D" id="3.30.420.10">
    <property type="entry name" value="Ribonuclease H-like superfamily/Ribonuclease H"/>
    <property type="match status" value="1"/>
</dbReference>
<dbReference type="SUPFAM" id="SSF53098">
    <property type="entry name" value="Ribonuclease H-like"/>
    <property type="match status" value="1"/>
</dbReference>
<dbReference type="CDD" id="cd06222">
    <property type="entry name" value="RNase_H_like"/>
    <property type="match status" value="1"/>
</dbReference>
<dbReference type="GO" id="GO:0004523">
    <property type="term" value="F:RNA-DNA hybrid ribonuclease activity"/>
    <property type="evidence" value="ECO:0007669"/>
    <property type="project" value="InterPro"/>
</dbReference>
<dbReference type="Proteomes" id="UP000053555">
    <property type="component" value="Unassembled WGS sequence"/>
</dbReference>
<gene>
    <name evidence="2" type="ORF">glysoja_041186</name>
</gene>
<name>A0A0B2NUN6_GLYSO</name>
<organism evidence="2">
    <name type="scientific">Glycine soja</name>
    <name type="common">Wild soybean</name>
    <dbReference type="NCBI Taxonomy" id="3848"/>
    <lineage>
        <taxon>Eukaryota</taxon>
        <taxon>Viridiplantae</taxon>
        <taxon>Streptophyta</taxon>
        <taxon>Embryophyta</taxon>
        <taxon>Tracheophyta</taxon>
        <taxon>Spermatophyta</taxon>
        <taxon>Magnoliopsida</taxon>
        <taxon>eudicotyledons</taxon>
        <taxon>Gunneridae</taxon>
        <taxon>Pentapetalae</taxon>
        <taxon>rosids</taxon>
        <taxon>fabids</taxon>
        <taxon>Fabales</taxon>
        <taxon>Fabaceae</taxon>
        <taxon>Papilionoideae</taxon>
        <taxon>50 kb inversion clade</taxon>
        <taxon>NPAAA clade</taxon>
        <taxon>indigoferoid/millettioid clade</taxon>
        <taxon>Phaseoleae</taxon>
        <taxon>Glycine</taxon>
        <taxon>Glycine subgen. Soja</taxon>
    </lineage>
</organism>
<dbReference type="InterPro" id="IPR036397">
    <property type="entry name" value="RNaseH_sf"/>
</dbReference>
<evidence type="ECO:0000313" key="2">
    <source>
        <dbReference type="EMBL" id="KHM98962.1"/>
    </source>
</evidence>
<dbReference type="EMBL" id="KN672206">
    <property type="protein sequence ID" value="KHM98962.1"/>
    <property type="molecule type" value="Genomic_DNA"/>
</dbReference>
<protein>
    <submittedName>
        <fullName evidence="2">Putative ribonuclease H protein</fullName>
    </submittedName>
</protein>
<accession>A0A0B2NUN6</accession>
<dbReference type="InterPro" id="IPR044730">
    <property type="entry name" value="RNase_H-like_dom_plant"/>
</dbReference>
<dbReference type="GO" id="GO:0003676">
    <property type="term" value="F:nucleic acid binding"/>
    <property type="evidence" value="ECO:0007669"/>
    <property type="project" value="InterPro"/>
</dbReference>
<sequence>MAAVINQLYSSTARCPRSVAWVTPHLGTVKINVEGSSRGNPGNSGFGGLLRDNLVGFSGFCGFTTNTFAELQAIHQGLLLAWNMGYRSVVCESDSMVTLRLINETCNNCHPFAILIKKIQELKGRQ</sequence>